<evidence type="ECO:0000256" key="1">
    <source>
        <dbReference type="SAM" id="Phobius"/>
    </source>
</evidence>
<keyword evidence="1" id="KW-1133">Transmembrane helix</keyword>
<dbReference type="InterPro" id="IPR057169">
    <property type="entry name" value="DUF7847"/>
</dbReference>
<accession>A0ABV8QC41</accession>
<comment type="caution">
    <text evidence="3">The sequence shown here is derived from an EMBL/GenBank/DDBJ whole genome shotgun (WGS) entry which is preliminary data.</text>
</comment>
<protein>
    <recommendedName>
        <fullName evidence="2">DUF7847 domain-containing protein</fullName>
    </recommendedName>
</protein>
<dbReference type="Proteomes" id="UP001595900">
    <property type="component" value="Unassembled WGS sequence"/>
</dbReference>
<feature type="transmembrane region" description="Helical" evidence="1">
    <location>
        <begin position="155"/>
        <end position="179"/>
    </location>
</feature>
<feature type="transmembrane region" description="Helical" evidence="1">
    <location>
        <begin position="302"/>
        <end position="331"/>
    </location>
</feature>
<sequence length="386" mass="39868">MSDPTAWDSPRYGAPPGWAPPPRPGLIPLRPLTFGQLLGTPFQLMRRHVASLFGPALLIQVLVLFASLALVGSTTAWFAYRLAHAETSDRSAILAGGIATVALSALIAVALNVIGSGLLQGLVVIAVANGTLGHKPRAGQLWQATRGRRWALAGFVSIVTGGLLIALLIPAGIAAAVIAPGASTGGSGAMIVVGVALAVLAGLGVAVLVAWLWAKSSLAGAAIVLERRGIRSAIARSWSLSRGAFWRVFGAQILVIGICYVATQIISTPVTLIAEFALQAAFPTGTPTAAQFQTTAAAVAGVLYVVLMILTLIIGTVTAIIEAGTGVVVYIDQRMRREGLDLTLTRYVEDAQLGRPLADPFATPAFLSPQFAAPYPPAPGGAPDQR</sequence>
<organism evidence="3 4">
    <name type="scientific">Gryllotalpicola reticulitermitis</name>
    <dbReference type="NCBI Taxonomy" id="1184153"/>
    <lineage>
        <taxon>Bacteria</taxon>
        <taxon>Bacillati</taxon>
        <taxon>Actinomycetota</taxon>
        <taxon>Actinomycetes</taxon>
        <taxon>Micrococcales</taxon>
        <taxon>Microbacteriaceae</taxon>
        <taxon>Gryllotalpicola</taxon>
    </lineage>
</organism>
<reference evidence="4" key="1">
    <citation type="journal article" date="2019" name="Int. J. Syst. Evol. Microbiol.">
        <title>The Global Catalogue of Microorganisms (GCM) 10K type strain sequencing project: providing services to taxonomists for standard genome sequencing and annotation.</title>
        <authorList>
            <consortium name="The Broad Institute Genomics Platform"/>
            <consortium name="The Broad Institute Genome Sequencing Center for Infectious Disease"/>
            <person name="Wu L."/>
            <person name="Ma J."/>
        </authorList>
    </citation>
    <scope>NUCLEOTIDE SEQUENCE [LARGE SCALE GENOMIC DNA]</scope>
    <source>
        <strain evidence="4">CGMCC 1.10363</strain>
    </source>
</reference>
<feature type="transmembrane region" description="Helical" evidence="1">
    <location>
        <begin position="57"/>
        <end position="80"/>
    </location>
</feature>
<name>A0ABV8QC41_9MICO</name>
<keyword evidence="1" id="KW-0472">Membrane</keyword>
<feature type="transmembrane region" description="Helical" evidence="1">
    <location>
        <begin position="117"/>
        <end position="134"/>
    </location>
</feature>
<evidence type="ECO:0000313" key="3">
    <source>
        <dbReference type="EMBL" id="MFC4245238.1"/>
    </source>
</evidence>
<keyword evidence="1" id="KW-0812">Transmembrane</keyword>
<proteinExistence type="predicted"/>
<evidence type="ECO:0000313" key="4">
    <source>
        <dbReference type="Proteomes" id="UP001595900"/>
    </source>
</evidence>
<feature type="domain" description="DUF7847" evidence="2">
    <location>
        <begin position="60"/>
        <end position="316"/>
    </location>
</feature>
<feature type="transmembrane region" description="Helical" evidence="1">
    <location>
        <begin position="92"/>
        <end position="111"/>
    </location>
</feature>
<feature type="transmembrane region" description="Helical" evidence="1">
    <location>
        <begin position="191"/>
        <end position="214"/>
    </location>
</feature>
<dbReference type="RefSeq" id="WP_390232219.1">
    <property type="nucleotide sequence ID" value="NZ_JBHSCN010000023.1"/>
</dbReference>
<evidence type="ECO:0000259" key="2">
    <source>
        <dbReference type="Pfam" id="PF25231"/>
    </source>
</evidence>
<gene>
    <name evidence="3" type="ORF">ACFOYW_17855</name>
</gene>
<dbReference type="EMBL" id="JBHSCN010000023">
    <property type="protein sequence ID" value="MFC4245238.1"/>
    <property type="molecule type" value="Genomic_DNA"/>
</dbReference>
<dbReference type="Pfam" id="PF25231">
    <property type="entry name" value="DUF7847"/>
    <property type="match status" value="1"/>
</dbReference>
<keyword evidence="4" id="KW-1185">Reference proteome</keyword>
<feature type="transmembrane region" description="Helical" evidence="1">
    <location>
        <begin position="244"/>
        <end position="266"/>
    </location>
</feature>